<keyword evidence="3" id="KW-1185">Reference proteome</keyword>
<gene>
    <name evidence="2" type="ORF">MBFIL_09810</name>
</gene>
<feature type="coiled-coil region" evidence="1">
    <location>
        <begin position="292"/>
        <end position="322"/>
    </location>
</feature>
<protein>
    <recommendedName>
        <fullName evidence="4">Alpha/beta hydrolase family protein</fullName>
    </recommendedName>
</protein>
<dbReference type="PATRIC" id="fig|55758.3.peg.1128"/>
<dbReference type="EMBL" id="LWMT01000202">
    <property type="protein sequence ID" value="KZX13685.1"/>
    <property type="molecule type" value="Genomic_DNA"/>
</dbReference>
<evidence type="ECO:0000256" key="1">
    <source>
        <dbReference type="SAM" id="Coils"/>
    </source>
</evidence>
<evidence type="ECO:0000313" key="3">
    <source>
        <dbReference type="Proteomes" id="UP000077066"/>
    </source>
</evidence>
<name>A0A162FIV0_9EURY</name>
<accession>A0A162FIV0</accession>
<keyword evidence="1" id="KW-0175">Coiled coil</keyword>
<reference evidence="2 3" key="1">
    <citation type="submission" date="2016-04" db="EMBL/GenBank/DDBJ databases">
        <title>Genome sequence of Methanobrevibacter filiformis DSM 11501.</title>
        <authorList>
            <person name="Poehlein A."/>
            <person name="Seedorf H."/>
            <person name="Daniel R."/>
        </authorList>
    </citation>
    <scope>NUCLEOTIDE SEQUENCE [LARGE SCALE GENOMIC DNA]</scope>
    <source>
        <strain evidence="2 3">DSM 11501</strain>
    </source>
</reference>
<evidence type="ECO:0008006" key="4">
    <source>
        <dbReference type="Google" id="ProtNLM"/>
    </source>
</evidence>
<sequence length="388" mass="45988">MDRLVKNIIKLNVEEIATFDFPEDEFFGLEIIEKKVKYDFLLRFSSKNDKLLCLGSSVGSKRYNIEPPIFTRQSWQNRFEESVIYYSDPSFYINKDIRTAWYIGTSDTWYIEKISEIIKNIMNNRKIQPENTLFYGTSAGGVSAVQLATFIKKSTALAGNFQSRVKYFKNISHYLHVINYCFKGINEETVLKEYGERFDMIRFFKKEKYVPPIIYYVNAYSENDLTEQCIPFIKGLGQLPNIDNDVEILIYHDENGHSSRIGLNEALPLIKGVLDRKIYKYYDTFSVPSLTLKKVKKQNLNLKNKVLDLERENQELETLLGQRIKDNIKIYLMLKFRKLFYRIKKMSRYEDIEEKVRGITKISILRKIKSYILRRFARLIYKIKNTFK</sequence>
<dbReference type="RefSeq" id="WP_066972064.1">
    <property type="nucleotide sequence ID" value="NZ_LWMT01000202.1"/>
</dbReference>
<comment type="caution">
    <text evidence="2">The sequence shown here is derived from an EMBL/GenBank/DDBJ whole genome shotgun (WGS) entry which is preliminary data.</text>
</comment>
<evidence type="ECO:0000313" key="2">
    <source>
        <dbReference type="EMBL" id="KZX13685.1"/>
    </source>
</evidence>
<dbReference type="OrthoDB" id="71470at2157"/>
<dbReference type="SUPFAM" id="SSF53474">
    <property type="entry name" value="alpha/beta-Hydrolases"/>
    <property type="match status" value="1"/>
</dbReference>
<organism evidence="2 3">
    <name type="scientific">Methanobrevibacter filiformis</name>
    <dbReference type="NCBI Taxonomy" id="55758"/>
    <lineage>
        <taxon>Archaea</taxon>
        <taxon>Methanobacteriati</taxon>
        <taxon>Methanobacteriota</taxon>
        <taxon>Methanomada group</taxon>
        <taxon>Methanobacteria</taxon>
        <taxon>Methanobacteriales</taxon>
        <taxon>Methanobacteriaceae</taxon>
        <taxon>Methanobrevibacter</taxon>
    </lineage>
</organism>
<dbReference type="AlphaFoldDB" id="A0A162FIV0"/>
<dbReference type="InterPro" id="IPR029058">
    <property type="entry name" value="AB_hydrolase_fold"/>
</dbReference>
<dbReference type="Proteomes" id="UP000077066">
    <property type="component" value="Unassembled WGS sequence"/>
</dbReference>
<proteinExistence type="predicted"/>